<proteinExistence type="inferred from homology"/>
<dbReference type="Gene3D" id="3.40.720.10">
    <property type="entry name" value="Alkaline Phosphatase, subunit A"/>
    <property type="match status" value="1"/>
</dbReference>
<feature type="domain" description="Sulfatase N-terminal" evidence="9">
    <location>
        <begin position="23"/>
        <end position="346"/>
    </location>
</feature>
<evidence type="ECO:0000256" key="6">
    <source>
        <dbReference type="ARBA" id="ARBA00023180"/>
    </source>
</evidence>
<evidence type="ECO:0000259" key="9">
    <source>
        <dbReference type="Pfam" id="PF00884"/>
    </source>
</evidence>
<dbReference type="PROSITE" id="PS00523">
    <property type="entry name" value="SULFATASE_1"/>
    <property type="match status" value="1"/>
</dbReference>
<comment type="cofactor">
    <cofactor evidence="1">
        <name>Ca(2+)</name>
        <dbReference type="ChEBI" id="CHEBI:29108"/>
    </cofactor>
</comment>
<comment type="caution">
    <text evidence="10">The sequence shown here is derived from an EMBL/GenBank/DDBJ whole genome shotgun (WGS) entry which is preliminary data.</text>
</comment>
<dbReference type="Gene3D" id="3.30.1120.10">
    <property type="match status" value="1"/>
</dbReference>
<dbReference type="OrthoDB" id="103349at2759"/>
<evidence type="ECO:0000256" key="5">
    <source>
        <dbReference type="ARBA" id="ARBA00022837"/>
    </source>
</evidence>
<gene>
    <name evidence="10" type="ORF">AMK59_5395</name>
</gene>
<evidence type="ECO:0000256" key="4">
    <source>
        <dbReference type="ARBA" id="ARBA00022801"/>
    </source>
</evidence>
<evidence type="ECO:0000256" key="8">
    <source>
        <dbReference type="SAM" id="SignalP"/>
    </source>
</evidence>
<accession>A0A0T6B2H0</accession>
<dbReference type="GO" id="GO:0008484">
    <property type="term" value="F:sulfuric ester hydrolase activity"/>
    <property type="evidence" value="ECO:0007669"/>
    <property type="project" value="InterPro"/>
</dbReference>
<dbReference type="PANTHER" id="PTHR10342">
    <property type="entry name" value="ARYLSULFATASE"/>
    <property type="match status" value="1"/>
</dbReference>
<feature type="chain" id="PRO_5006668298" description="Sulfatase N-terminal domain-containing protein" evidence="8">
    <location>
        <begin position="19"/>
        <end position="651"/>
    </location>
</feature>
<keyword evidence="7" id="KW-0812">Transmembrane</keyword>
<dbReference type="PROSITE" id="PS00149">
    <property type="entry name" value="SULFATASE_2"/>
    <property type="match status" value="1"/>
</dbReference>
<dbReference type="AlphaFoldDB" id="A0A0T6B2H0"/>
<keyword evidence="6" id="KW-0325">Glycoprotein</keyword>
<evidence type="ECO:0000313" key="11">
    <source>
        <dbReference type="Proteomes" id="UP000051574"/>
    </source>
</evidence>
<keyword evidence="7" id="KW-0472">Membrane</keyword>
<keyword evidence="4" id="KW-0378">Hydrolase</keyword>
<protein>
    <recommendedName>
        <fullName evidence="9">Sulfatase N-terminal domain-containing protein</fullName>
    </recommendedName>
</protein>
<evidence type="ECO:0000256" key="1">
    <source>
        <dbReference type="ARBA" id="ARBA00001913"/>
    </source>
</evidence>
<organism evidence="10 11">
    <name type="scientific">Oryctes borbonicus</name>
    <dbReference type="NCBI Taxonomy" id="1629725"/>
    <lineage>
        <taxon>Eukaryota</taxon>
        <taxon>Metazoa</taxon>
        <taxon>Ecdysozoa</taxon>
        <taxon>Arthropoda</taxon>
        <taxon>Hexapoda</taxon>
        <taxon>Insecta</taxon>
        <taxon>Pterygota</taxon>
        <taxon>Neoptera</taxon>
        <taxon>Endopterygota</taxon>
        <taxon>Coleoptera</taxon>
        <taxon>Polyphaga</taxon>
        <taxon>Scarabaeiformia</taxon>
        <taxon>Scarabaeidae</taxon>
        <taxon>Dynastinae</taxon>
        <taxon>Oryctes</taxon>
    </lineage>
</organism>
<keyword evidence="8" id="KW-0732">Signal</keyword>
<dbReference type="InterPro" id="IPR024607">
    <property type="entry name" value="Sulfatase_CS"/>
</dbReference>
<dbReference type="EMBL" id="LJIG01016124">
    <property type="protein sequence ID" value="KRT81544.1"/>
    <property type="molecule type" value="Genomic_DNA"/>
</dbReference>
<keyword evidence="5" id="KW-0106">Calcium</keyword>
<reference evidence="10 11" key="1">
    <citation type="submission" date="2015-09" db="EMBL/GenBank/DDBJ databases">
        <title>Draft genome of the scarab beetle Oryctes borbonicus.</title>
        <authorList>
            <person name="Meyer J.M."/>
            <person name="Markov G.V."/>
            <person name="Baskaran P."/>
            <person name="Herrmann M."/>
            <person name="Sommer R.J."/>
            <person name="Roedelsperger C."/>
        </authorList>
    </citation>
    <scope>NUCLEOTIDE SEQUENCE [LARGE SCALE GENOMIC DNA]</scope>
    <source>
        <strain evidence="10">OB123</strain>
        <tissue evidence="10">Whole animal</tissue>
    </source>
</reference>
<dbReference type="GO" id="GO:0046872">
    <property type="term" value="F:metal ion binding"/>
    <property type="evidence" value="ECO:0007669"/>
    <property type="project" value="UniProtKB-KW"/>
</dbReference>
<dbReference type="SUPFAM" id="SSF53649">
    <property type="entry name" value="Alkaline phosphatase-like"/>
    <property type="match status" value="1"/>
</dbReference>
<evidence type="ECO:0000256" key="2">
    <source>
        <dbReference type="ARBA" id="ARBA00008779"/>
    </source>
</evidence>
<dbReference type="Proteomes" id="UP000051574">
    <property type="component" value="Unassembled WGS sequence"/>
</dbReference>
<name>A0A0T6B2H0_9SCAR</name>
<keyword evidence="3" id="KW-0479">Metal-binding</keyword>
<dbReference type="InterPro" id="IPR000917">
    <property type="entry name" value="Sulfatase_N"/>
</dbReference>
<dbReference type="PANTHER" id="PTHR10342:SF264">
    <property type="entry name" value="MIP05773P-RELATED"/>
    <property type="match status" value="1"/>
</dbReference>
<sequence>MWLLKLLCLCFLFRDGLFRGSKPNIIVIIADDMGWNDVGFHGTNEIPTPNIDALAYNGVILNTHYTQAMCTPSRSAFLTGKYPIHTGMQHMVILEPEPWGLPLNETLLPQRLKDYGYKTYAIGKWHLGFHKKEYTPTYRGFDSHYGYWQGFHDYYDHTIHATYTNEHGYDMRRDMKVDWDAQGKYSTTLFTDEAVKIIKEHDTNHPMFMYFAHLAPHAGNDQDPLQAPDEEIAKFSHIVDPERRIYAAMMSMMDRSIGEVINALREKRMLHNSIILFMSDNGGATVGIHANTGSNYPFRGMKNSAFEGATRCAAAVWSPLIKKPQRVFNDMMHISDWLPTLYSAAGLDKSELGTIDGIDMWKSISEDARGSRTELVYNIDDVWEMGGIRRNKWKYLYGSVSKKDHWYGTPGTDSHYQYDIDAILESKTATALAGVTTYQQIHEKHNNFKHKPLNKTDYSVQILDSAAVERLREEATVRCKDRESINLSPEHVCNPSIAPCLFNLKDDPCEIKNLANENPLTMNIFKDAIEQLRKTAVPPKNIPRDPKADPALYNGTWTNWNDIIEDIQKEKIPENVLSPLAIGIITTACLVFLVVIAAVLALSLRRSSKFKDSDIFSSLEDARDKPTTELTLKTCELSHIPYRETTIRSRD</sequence>
<feature type="transmembrane region" description="Helical" evidence="7">
    <location>
        <begin position="580"/>
        <end position="602"/>
    </location>
</feature>
<dbReference type="Pfam" id="PF00884">
    <property type="entry name" value="Sulfatase"/>
    <property type="match status" value="1"/>
</dbReference>
<evidence type="ECO:0000256" key="7">
    <source>
        <dbReference type="SAM" id="Phobius"/>
    </source>
</evidence>
<dbReference type="InterPro" id="IPR017850">
    <property type="entry name" value="Alkaline_phosphatase_core_sf"/>
</dbReference>
<feature type="signal peptide" evidence="8">
    <location>
        <begin position="1"/>
        <end position="18"/>
    </location>
</feature>
<keyword evidence="11" id="KW-1185">Reference proteome</keyword>
<comment type="similarity">
    <text evidence="2">Belongs to the sulfatase family.</text>
</comment>
<evidence type="ECO:0000256" key="3">
    <source>
        <dbReference type="ARBA" id="ARBA00022723"/>
    </source>
</evidence>
<evidence type="ECO:0000313" key="10">
    <source>
        <dbReference type="EMBL" id="KRT81544.1"/>
    </source>
</evidence>
<dbReference type="InterPro" id="IPR047115">
    <property type="entry name" value="ARSB"/>
</dbReference>
<keyword evidence="7" id="KW-1133">Transmembrane helix</keyword>
<dbReference type="CDD" id="cd16029">
    <property type="entry name" value="4-S"/>
    <property type="match status" value="1"/>
</dbReference>